<feature type="region of interest" description="Disordered" evidence="1">
    <location>
        <begin position="241"/>
        <end position="271"/>
    </location>
</feature>
<gene>
    <name evidence="3" type="ORF">LY89DRAFT_667676</name>
</gene>
<evidence type="ECO:0000256" key="2">
    <source>
        <dbReference type="SAM" id="Phobius"/>
    </source>
</evidence>
<organism evidence="3 4">
    <name type="scientific">Mollisia scopiformis</name>
    <name type="common">Conifer needle endophyte fungus</name>
    <name type="synonym">Phialocephala scopiformis</name>
    <dbReference type="NCBI Taxonomy" id="149040"/>
    <lineage>
        <taxon>Eukaryota</taxon>
        <taxon>Fungi</taxon>
        <taxon>Dikarya</taxon>
        <taxon>Ascomycota</taxon>
        <taxon>Pezizomycotina</taxon>
        <taxon>Leotiomycetes</taxon>
        <taxon>Helotiales</taxon>
        <taxon>Mollisiaceae</taxon>
        <taxon>Mollisia</taxon>
    </lineage>
</organism>
<evidence type="ECO:0000313" key="4">
    <source>
        <dbReference type="Proteomes" id="UP000070700"/>
    </source>
</evidence>
<dbReference type="RefSeq" id="XP_018072952.1">
    <property type="nucleotide sequence ID" value="XM_018212992.1"/>
</dbReference>
<keyword evidence="2" id="KW-0472">Membrane</keyword>
<dbReference type="InParanoid" id="A0A194XFP7"/>
<dbReference type="GeneID" id="28822718"/>
<feature type="transmembrane region" description="Helical" evidence="2">
    <location>
        <begin position="466"/>
        <end position="486"/>
    </location>
</feature>
<dbReference type="KEGG" id="psco:LY89DRAFT_667676"/>
<keyword evidence="2" id="KW-1133">Transmembrane helix</keyword>
<keyword evidence="4" id="KW-1185">Reference proteome</keyword>
<name>A0A194XFP7_MOLSC</name>
<reference evidence="3 4" key="1">
    <citation type="submission" date="2015-10" db="EMBL/GenBank/DDBJ databases">
        <title>Full genome of DAOMC 229536 Phialocephala scopiformis, a fungal endophyte of spruce producing the potent anti-insectan compound rugulosin.</title>
        <authorList>
            <consortium name="DOE Joint Genome Institute"/>
            <person name="Walker A.K."/>
            <person name="Frasz S.L."/>
            <person name="Seifert K.A."/>
            <person name="Miller J.D."/>
            <person name="Mondo S.J."/>
            <person name="Labutti K."/>
            <person name="Lipzen A."/>
            <person name="Dockter R."/>
            <person name="Kennedy M."/>
            <person name="Grigoriev I.V."/>
            <person name="Spatafora J.W."/>
        </authorList>
    </citation>
    <scope>NUCLEOTIDE SEQUENCE [LARGE SCALE GENOMIC DNA]</scope>
    <source>
        <strain evidence="3 4">CBS 120377</strain>
    </source>
</reference>
<dbReference type="EMBL" id="KQ947412">
    <property type="protein sequence ID" value="KUJ18597.1"/>
    <property type="molecule type" value="Genomic_DNA"/>
</dbReference>
<accession>A0A194XFP7</accession>
<keyword evidence="2" id="KW-0812">Transmembrane</keyword>
<protein>
    <submittedName>
        <fullName evidence="3">Uncharacterized protein</fullName>
    </submittedName>
</protein>
<feature type="compositionally biased region" description="Basic and acidic residues" evidence="1">
    <location>
        <begin position="251"/>
        <end position="270"/>
    </location>
</feature>
<feature type="region of interest" description="Disordered" evidence="1">
    <location>
        <begin position="98"/>
        <end position="124"/>
    </location>
</feature>
<evidence type="ECO:0000256" key="1">
    <source>
        <dbReference type="SAM" id="MobiDB-lite"/>
    </source>
</evidence>
<proteinExistence type="predicted"/>
<evidence type="ECO:0000313" key="3">
    <source>
        <dbReference type="EMBL" id="KUJ18597.1"/>
    </source>
</evidence>
<dbReference type="OrthoDB" id="10507310at2759"/>
<dbReference type="Proteomes" id="UP000070700">
    <property type="component" value="Unassembled WGS sequence"/>
</dbReference>
<sequence>MSSVGAGPGIGENLYLLLIGDDLRLLYSQILESTTPRDFEGALRHFLTTLASSLRKEASNKKERGAAKFLQWGIRNLAHRVAALMGIKIDDQSSTIPVSAAADAVDDDERSDMDDSDDDDNSNESDVQALENFILQSIAFKDFKASLLGLIPLAAEVNKHLPEYPDGAKRSDEVDEQVNFVKALQDGTQTPDLPWRKEVEISWQCSCGTIFQEYVIEYKKGAAQELANSFDTRASVDIEREAGAESYSESRTSDRSGRHSRLDVKTEEQHTMGSSTYRRKKEFILMCQESGKDTRLYHADISETLCDYSSYYVLHAQYYGRLKGSWTWLTLKEISSVKFVKFSLYWTTNVSIDSNDFGELPPYPSEDYSFAADTNPPVPRTALQHFIENPSHAPKHPRHRPRIPKKASGPLLLNKDLDLLPGYGIYIQERICWKKLVLIETAFATACIIFAVVWCIVKQGGIQDGFAIAGTGIAYATIFLGASQVVPRSHW</sequence>
<dbReference type="AlphaFoldDB" id="A0A194XFP7"/>
<feature type="compositionally biased region" description="Acidic residues" evidence="1">
    <location>
        <begin position="104"/>
        <end position="123"/>
    </location>
</feature>
<feature type="transmembrane region" description="Helical" evidence="2">
    <location>
        <begin position="436"/>
        <end position="457"/>
    </location>
</feature>